<reference evidence="1" key="1">
    <citation type="submission" date="2012-05" db="EMBL/GenBank/DDBJ databases">
        <authorList>
            <person name="Krishnakumar V."/>
            <person name="Cheung F."/>
            <person name="Xiao Y."/>
            <person name="Chan A."/>
            <person name="Moskal W.A."/>
            <person name="Town C.D."/>
        </authorList>
    </citation>
    <scope>NUCLEOTIDE SEQUENCE</scope>
</reference>
<dbReference type="AlphaFoldDB" id="I3SIT4"/>
<dbReference type="Gramene" id="rna47882">
    <property type="protein sequence ID" value="RHN41548.1"/>
    <property type="gene ID" value="gene47882"/>
</dbReference>
<reference evidence="2" key="2">
    <citation type="journal article" date="2018" name="Nat. Plants">
        <title>Whole-genome landscape of Medicago truncatula symbiotic genes.</title>
        <authorList>
            <person name="Pecrix Y."/>
            <person name="Gamas P."/>
            <person name="Carrere S."/>
        </authorList>
    </citation>
    <scope>NUCLEOTIDE SEQUENCE</scope>
    <source>
        <tissue evidence="2">Leaves</tissue>
    </source>
</reference>
<name>I3SIT4_MEDTR</name>
<dbReference type="EMBL" id="PSQE01000008">
    <property type="protein sequence ID" value="RHN41548.1"/>
    <property type="molecule type" value="Genomic_DNA"/>
</dbReference>
<dbReference type="Proteomes" id="UP000265566">
    <property type="component" value="Chromosome 8"/>
</dbReference>
<organism evidence="1">
    <name type="scientific">Medicago truncatula</name>
    <name type="common">Barrel medic</name>
    <name type="synonym">Medicago tribuloides</name>
    <dbReference type="NCBI Taxonomy" id="3880"/>
    <lineage>
        <taxon>Eukaryota</taxon>
        <taxon>Viridiplantae</taxon>
        <taxon>Streptophyta</taxon>
        <taxon>Embryophyta</taxon>
        <taxon>Tracheophyta</taxon>
        <taxon>Spermatophyta</taxon>
        <taxon>Magnoliopsida</taxon>
        <taxon>eudicotyledons</taxon>
        <taxon>Gunneridae</taxon>
        <taxon>Pentapetalae</taxon>
        <taxon>rosids</taxon>
        <taxon>fabids</taxon>
        <taxon>Fabales</taxon>
        <taxon>Fabaceae</taxon>
        <taxon>Papilionoideae</taxon>
        <taxon>50 kb inversion clade</taxon>
        <taxon>NPAAA clade</taxon>
        <taxon>Hologalegina</taxon>
        <taxon>IRL clade</taxon>
        <taxon>Trifolieae</taxon>
        <taxon>Medicago</taxon>
    </lineage>
</organism>
<accession>I3SIT4</accession>
<evidence type="ECO:0000313" key="2">
    <source>
        <dbReference type="EMBL" id="RHN41548.1"/>
    </source>
</evidence>
<sequence>MKNPTSIRSFKEMGERFFKFVKGIFKVWYDIIRNVCSSLCVFRKVINFWQWKVYKFDERSNIWW</sequence>
<evidence type="ECO:0000313" key="1">
    <source>
        <dbReference type="EMBL" id="AFK40176.1"/>
    </source>
</evidence>
<dbReference type="EMBL" id="BT140381">
    <property type="protein sequence ID" value="AFK40176.1"/>
    <property type="molecule type" value="mRNA"/>
</dbReference>
<gene>
    <name evidence="2" type="ORF">MtrunA17_Chr8g0367231</name>
</gene>
<proteinExistence type="evidence at transcript level"/>
<protein>
    <submittedName>
        <fullName evidence="1">Uncharacterized protein</fullName>
    </submittedName>
</protein>